<protein>
    <submittedName>
        <fullName evidence="2">Uncharacterized protein</fullName>
    </submittedName>
</protein>
<evidence type="ECO:0000313" key="2">
    <source>
        <dbReference type="EMBL" id="EFB25417.1"/>
    </source>
</evidence>
<accession>D2HFI4</accession>
<feature type="transmembrane region" description="Helical" evidence="1">
    <location>
        <begin position="12"/>
        <end position="32"/>
    </location>
</feature>
<keyword evidence="1" id="KW-0812">Transmembrane</keyword>
<evidence type="ECO:0000256" key="1">
    <source>
        <dbReference type="SAM" id="Phobius"/>
    </source>
</evidence>
<sequence length="42" mass="4547">FPDPTGNTVAKIVSPIVSVLVVTLVGAAAGYCQRNRRRNCFR</sequence>
<dbReference type="EMBL" id="GL192789">
    <property type="protein sequence ID" value="EFB25417.1"/>
    <property type="molecule type" value="Genomic_DNA"/>
</dbReference>
<organism evidence="2">
    <name type="scientific">Ailuropoda melanoleuca</name>
    <name type="common">Giant panda</name>
    <dbReference type="NCBI Taxonomy" id="9646"/>
    <lineage>
        <taxon>Eukaryota</taxon>
        <taxon>Metazoa</taxon>
        <taxon>Chordata</taxon>
        <taxon>Craniata</taxon>
        <taxon>Vertebrata</taxon>
        <taxon>Euteleostomi</taxon>
        <taxon>Mammalia</taxon>
        <taxon>Eutheria</taxon>
        <taxon>Laurasiatheria</taxon>
        <taxon>Carnivora</taxon>
        <taxon>Caniformia</taxon>
        <taxon>Ursidae</taxon>
        <taxon>Ailuropoda</taxon>
    </lineage>
</organism>
<keyword evidence="1" id="KW-1133">Transmembrane helix</keyword>
<keyword evidence="1" id="KW-0472">Membrane</keyword>
<dbReference type="AlphaFoldDB" id="D2HFI4"/>
<proteinExistence type="predicted"/>
<dbReference type="InParanoid" id="D2HFI4"/>
<gene>
    <name evidence="2" type="ORF">PANDA_009657</name>
</gene>
<reference evidence="2" key="1">
    <citation type="journal article" date="2010" name="Nature">
        <title>The sequence and de novo assembly of the giant panda genome.</title>
        <authorList>
            <person name="Li R."/>
            <person name="Fan W."/>
            <person name="Tian G."/>
            <person name="Zhu H."/>
            <person name="He L."/>
            <person name="Cai J."/>
            <person name="Huang Q."/>
            <person name="Cai Q."/>
            <person name="Li B."/>
            <person name="Bai Y."/>
            <person name="Zhang Z."/>
            <person name="Zhang Y."/>
            <person name="Wang W."/>
            <person name="Li J."/>
            <person name="Wei F."/>
            <person name="Li H."/>
            <person name="Jian M."/>
            <person name="Li J."/>
            <person name="Zhang Z."/>
            <person name="Nielsen R."/>
            <person name="Li D."/>
            <person name="Gu W."/>
            <person name="Yang Z."/>
            <person name="Xuan Z."/>
            <person name="Ryder O.A."/>
            <person name="Leung F.C."/>
            <person name="Zhou Y."/>
            <person name="Cao J."/>
            <person name="Sun X."/>
            <person name="Fu Y."/>
            <person name="Fang X."/>
            <person name="Guo X."/>
            <person name="Wang B."/>
            <person name="Hou R."/>
            <person name="Shen F."/>
            <person name="Mu B."/>
            <person name="Ni P."/>
            <person name="Lin R."/>
            <person name="Qian W."/>
            <person name="Wang G."/>
            <person name="Yu C."/>
            <person name="Nie W."/>
            <person name="Wang J."/>
            <person name="Wu Z."/>
            <person name="Liang H."/>
            <person name="Min J."/>
            <person name="Wu Q."/>
            <person name="Cheng S."/>
            <person name="Ruan J."/>
            <person name="Wang M."/>
            <person name="Shi Z."/>
            <person name="Wen M."/>
            <person name="Liu B."/>
            <person name="Ren X."/>
            <person name="Zheng H."/>
            <person name="Dong D."/>
            <person name="Cook K."/>
            <person name="Shan G."/>
            <person name="Zhang H."/>
            <person name="Kosiol C."/>
            <person name="Xie X."/>
            <person name="Lu Z."/>
            <person name="Zheng H."/>
            <person name="Li Y."/>
            <person name="Steiner C.C."/>
            <person name="Lam T.T."/>
            <person name="Lin S."/>
            <person name="Zhang Q."/>
            <person name="Li G."/>
            <person name="Tian J."/>
            <person name="Gong T."/>
            <person name="Liu H."/>
            <person name="Zhang D."/>
            <person name="Fang L."/>
            <person name="Ye C."/>
            <person name="Zhang J."/>
            <person name="Hu W."/>
            <person name="Xu A."/>
            <person name="Ren Y."/>
            <person name="Zhang G."/>
            <person name="Bruford M.W."/>
            <person name="Li Q."/>
            <person name="Ma L."/>
            <person name="Guo Y."/>
            <person name="An N."/>
            <person name="Hu Y."/>
            <person name="Zheng Y."/>
            <person name="Shi Y."/>
            <person name="Li Z."/>
            <person name="Liu Q."/>
            <person name="Chen Y."/>
            <person name="Zhao J."/>
            <person name="Qu N."/>
            <person name="Zhao S."/>
            <person name="Tian F."/>
            <person name="Wang X."/>
            <person name="Wang H."/>
            <person name="Xu L."/>
            <person name="Liu X."/>
            <person name="Vinar T."/>
            <person name="Wang Y."/>
            <person name="Lam T.W."/>
            <person name="Yiu S.M."/>
            <person name="Liu S."/>
            <person name="Zhang H."/>
            <person name="Li D."/>
            <person name="Huang Y."/>
            <person name="Wang X."/>
            <person name="Yang G."/>
            <person name="Jiang Z."/>
            <person name="Wang J."/>
            <person name="Qin N."/>
            <person name="Li L."/>
            <person name="Li J."/>
            <person name="Bolund L."/>
            <person name="Kristiansen K."/>
            <person name="Wong G.K."/>
            <person name="Olson M."/>
            <person name="Zhang X."/>
            <person name="Li S."/>
            <person name="Yang H."/>
            <person name="Wang J."/>
            <person name="Wang J."/>
        </authorList>
    </citation>
    <scope>NUCLEOTIDE SEQUENCE [LARGE SCALE GENOMIC DNA]</scope>
</reference>
<feature type="non-terminal residue" evidence="2">
    <location>
        <position position="42"/>
    </location>
</feature>
<feature type="non-terminal residue" evidence="2">
    <location>
        <position position="1"/>
    </location>
</feature>
<name>D2HFI4_AILME</name>